<dbReference type="EMBL" id="DVNB01000090">
    <property type="protein sequence ID" value="HIU57915.1"/>
    <property type="molecule type" value="Genomic_DNA"/>
</dbReference>
<reference evidence="1" key="2">
    <citation type="journal article" date="2021" name="PeerJ">
        <title>Extensive microbial diversity within the chicken gut microbiome revealed by metagenomics and culture.</title>
        <authorList>
            <person name="Gilroy R."/>
            <person name="Ravi A."/>
            <person name="Getino M."/>
            <person name="Pursley I."/>
            <person name="Horton D.L."/>
            <person name="Alikhan N.F."/>
            <person name="Baker D."/>
            <person name="Gharbi K."/>
            <person name="Hall N."/>
            <person name="Watson M."/>
            <person name="Adriaenssens E.M."/>
            <person name="Foster-Nyarko E."/>
            <person name="Jarju S."/>
            <person name="Secka A."/>
            <person name="Antonio M."/>
            <person name="Oren A."/>
            <person name="Chaudhuri R.R."/>
            <person name="La Ragione R."/>
            <person name="Hildebrand F."/>
            <person name="Pallen M.J."/>
        </authorList>
    </citation>
    <scope>NUCLEOTIDE SEQUENCE</scope>
    <source>
        <strain evidence="1">USAMLcec3-3695</strain>
    </source>
</reference>
<accession>A0A9D1MD07</accession>
<comment type="caution">
    <text evidence="1">The sequence shown here is derived from an EMBL/GenBank/DDBJ whole genome shotgun (WGS) entry which is preliminary data.</text>
</comment>
<name>A0A9D1MD07_9FIRM</name>
<sequence length="197" mass="21223">MNKNTVFVPDAARVSCIELSLEGCDIVVRRGERFGLDGNAVSFAQCGVWHIRAEAERMTLILPDNFEAMAFRLKVSGGSARLCSLNALDIVIRISGGVLVTEKLSARSIHAELGSGTAEICAAPILSAFLECGIGRMNVKLDGVPEDYRIRTERGIGKLAVSGRETERRTVVGNGQIDVFARCGMGEMFLGFTDIAL</sequence>
<dbReference type="AlphaFoldDB" id="A0A9D1MD07"/>
<reference evidence="1" key="1">
    <citation type="submission" date="2020-10" db="EMBL/GenBank/DDBJ databases">
        <authorList>
            <person name="Gilroy R."/>
        </authorList>
    </citation>
    <scope>NUCLEOTIDE SEQUENCE</scope>
    <source>
        <strain evidence="1">USAMLcec3-3695</strain>
    </source>
</reference>
<dbReference type="Proteomes" id="UP000824109">
    <property type="component" value="Unassembled WGS sequence"/>
</dbReference>
<proteinExistence type="predicted"/>
<gene>
    <name evidence="1" type="ORF">IAA61_08945</name>
</gene>
<evidence type="ECO:0000313" key="1">
    <source>
        <dbReference type="EMBL" id="HIU57915.1"/>
    </source>
</evidence>
<organism evidence="1 2">
    <name type="scientific">Candidatus Ornithomonoglobus merdipullorum</name>
    <dbReference type="NCBI Taxonomy" id="2840895"/>
    <lineage>
        <taxon>Bacteria</taxon>
        <taxon>Bacillati</taxon>
        <taxon>Bacillota</taxon>
        <taxon>Clostridia</taxon>
        <taxon>Candidatus Ornithomonoglobus</taxon>
    </lineage>
</organism>
<evidence type="ECO:0000313" key="2">
    <source>
        <dbReference type="Proteomes" id="UP000824109"/>
    </source>
</evidence>
<protein>
    <submittedName>
        <fullName evidence="1">Uncharacterized protein</fullName>
    </submittedName>
</protein>